<accession>A0ABS1PVC6</accession>
<comment type="caution">
    <text evidence="2">The sequence shown here is derived from an EMBL/GenBank/DDBJ whole genome shotgun (WGS) entry which is preliminary data.</text>
</comment>
<evidence type="ECO:0000313" key="2">
    <source>
        <dbReference type="EMBL" id="MBL1116391.1"/>
    </source>
</evidence>
<proteinExistence type="predicted"/>
<dbReference type="PANTHER" id="PTHR43384:SF14">
    <property type="entry name" value="ESX-1 SECRETION-ASSOCIATED PROTEIN ESPI"/>
    <property type="match status" value="1"/>
</dbReference>
<dbReference type="EMBL" id="JAERRG010000013">
    <property type="protein sequence ID" value="MBL1116391.1"/>
    <property type="molecule type" value="Genomic_DNA"/>
</dbReference>
<organism evidence="2 3">
    <name type="scientific">Streptomyces endocoffeicus</name>
    <dbReference type="NCBI Taxonomy" id="2898945"/>
    <lineage>
        <taxon>Bacteria</taxon>
        <taxon>Bacillati</taxon>
        <taxon>Actinomycetota</taxon>
        <taxon>Actinomycetes</taxon>
        <taxon>Kitasatosporales</taxon>
        <taxon>Streptomycetaceae</taxon>
        <taxon>Streptomyces</taxon>
    </lineage>
</organism>
<protein>
    <recommendedName>
        <fullName evidence="4">MinD/ParA family protein</fullName>
    </recommendedName>
</protein>
<feature type="compositionally biased region" description="Pro residues" evidence="1">
    <location>
        <begin position="181"/>
        <end position="191"/>
    </location>
</feature>
<evidence type="ECO:0000313" key="3">
    <source>
        <dbReference type="Proteomes" id="UP000621510"/>
    </source>
</evidence>
<dbReference type="InterPro" id="IPR027417">
    <property type="entry name" value="P-loop_NTPase"/>
</dbReference>
<dbReference type="RefSeq" id="WP_201854275.1">
    <property type="nucleotide sequence ID" value="NZ_JAERRG010000013.1"/>
</dbReference>
<sequence length="496" mass="50707">MGAGDWQSDVLHQLRNTPVSKSPGPSGTAEDADVGKSGHEAPEAVGGPHGPKAWDAADAWDASKADAPKADVSKADAPKASDGASGSKASEGYKALGALMASGAPGAGEAPGGSGATEAHPALAPRRVNGATGPDGPAPAAPATPAAPAEPPAHAAPPEPPEPPEPPAPADRRPQARPQHLPAPTPVPPVDPRLALAQGRLRSGDPVTRRAGRTLRRLVAASASREVAEATEVARALQQPVTTGRQIAVSSIRGGAGKTTVAALLNLTFAHYRQDPVLVVEADPALGSLPIRLGAESVRWTCADVAQVVSPSMQFAEVTGYLVQLPEGGWLLPGSQGRIGTPLDIRAYRTVTMALRRYFGVTVVDCETLPGELARTALDTVQARVLVAPATLEGVASTRTVLDWMAAVPRPMLPGTVVALTESSPDTALDLGVARAHLAESGVEVMAIPYDRHLAAGGAIRTGLLAHGTRLAAGRLAAALLDRAVRDRGGHRGGRR</sequence>
<dbReference type="InterPro" id="IPR050625">
    <property type="entry name" value="ParA/MinD_ATPase"/>
</dbReference>
<evidence type="ECO:0008006" key="4">
    <source>
        <dbReference type="Google" id="ProtNLM"/>
    </source>
</evidence>
<feature type="compositionally biased region" description="Gly residues" evidence="1">
    <location>
        <begin position="105"/>
        <end position="115"/>
    </location>
</feature>
<dbReference type="SUPFAM" id="SSF52540">
    <property type="entry name" value="P-loop containing nucleoside triphosphate hydrolases"/>
    <property type="match status" value="1"/>
</dbReference>
<feature type="compositionally biased region" description="Pro residues" evidence="1">
    <location>
        <begin position="148"/>
        <end position="169"/>
    </location>
</feature>
<keyword evidence="3" id="KW-1185">Reference proteome</keyword>
<reference evidence="2 3" key="1">
    <citation type="submission" date="2021-01" db="EMBL/GenBank/DDBJ databases">
        <title>WGS of actinomycetes isolated from Thailand.</title>
        <authorList>
            <person name="Thawai C."/>
        </authorList>
    </citation>
    <scope>NUCLEOTIDE SEQUENCE [LARGE SCALE GENOMIC DNA]</scope>
    <source>
        <strain evidence="2 3">CA3R110</strain>
    </source>
</reference>
<feature type="compositionally biased region" description="Basic and acidic residues" evidence="1">
    <location>
        <begin position="61"/>
        <end position="79"/>
    </location>
</feature>
<gene>
    <name evidence="2" type="ORF">JK364_28935</name>
</gene>
<feature type="compositionally biased region" description="Low complexity" evidence="1">
    <location>
        <begin position="80"/>
        <end position="89"/>
    </location>
</feature>
<evidence type="ECO:0000256" key="1">
    <source>
        <dbReference type="SAM" id="MobiDB-lite"/>
    </source>
</evidence>
<dbReference type="Gene3D" id="3.40.50.300">
    <property type="entry name" value="P-loop containing nucleotide triphosphate hydrolases"/>
    <property type="match status" value="1"/>
</dbReference>
<name>A0ABS1PVC6_9ACTN</name>
<feature type="region of interest" description="Disordered" evidence="1">
    <location>
        <begin position="1"/>
        <end position="89"/>
    </location>
</feature>
<feature type="compositionally biased region" description="Basic and acidic residues" evidence="1">
    <location>
        <begin position="33"/>
        <end position="42"/>
    </location>
</feature>
<feature type="compositionally biased region" description="Low complexity" evidence="1">
    <location>
        <begin position="51"/>
        <end position="60"/>
    </location>
</feature>
<feature type="region of interest" description="Disordered" evidence="1">
    <location>
        <begin position="101"/>
        <end position="192"/>
    </location>
</feature>
<dbReference type="Proteomes" id="UP000621510">
    <property type="component" value="Unassembled WGS sequence"/>
</dbReference>
<dbReference type="PANTHER" id="PTHR43384">
    <property type="entry name" value="SEPTUM SITE-DETERMINING PROTEIN MIND HOMOLOG, CHLOROPLASTIC-RELATED"/>
    <property type="match status" value="1"/>
</dbReference>
<feature type="compositionally biased region" description="Polar residues" evidence="1">
    <location>
        <begin position="14"/>
        <end position="25"/>
    </location>
</feature>